<comment type="caution">
    <text evidence="6">The sequence shown here is derived from an EMBL/GenBank/DDBJ whole genome shotgun (WGS) entry which is preliminary data.</text>
</comment>
<proteinExistence type="predicted"/>
<accession>A0ABM9A3K2</accession>
<gene>
    <name evidence="6" type="ORF">VMF7928_01884</name>
</gene>
<protein>
    <recommendedName>
        <fullName evidence="5">Flagellar protein FliT</fullName>
    </recommendedName>
</protein>
<evidence type="ECO:0000313" key="6">
    <source>
        <dbReference type="EMBL" id="CAH0539086.1"/>
    </source>
</evidence>
<evidence type="ECO:0000256" key="2">
    <source>
        <dbReference type="ARBA" id="ARBA00022490"/>
    </source>
</evidence>
<dbReference type="Pfam" id="PF05400">
    <property type="entry name" value="FliT"/>
    <property type="match status" value="1"/>
</dbReference>
<dbReference type="InterPro" id="IPR008622">
    <property type="entry name" value="FliT"/>
</dbReference>
<dbReference type="Proteomes" id="UP000838748">
    <property type="component" value="Unassembled WGS sequence"/>
</dbReference>
<reference evidence="6" key="1">
    <citation type="submission" date="2021-11" db="EMBL/GenBank/DDBJ databases">
        <authorList>
            <person name="Rodrigo-Torres L."/>
            <person name="Arahal R. D."/>
            <person name="Lucena T."/>
        </authorList>
    </citation>
    <scope>NUCLEOTIDE SEQUENCE</scope>
    <source>
        <strain evidence="6">CECT 7928</strain>
    </source>
</reference>
<keyword evidence="4" id="KW-0143">Chaperone</keyword>
<organism evidence="6 7">
    <name type="scientific">Vibrio marisflavi CECT 7928</name>
    <dbReference type="NCBI Taxonomy" id="634439"/>
    <lineage>
        <taxon>Bacteria</taxon>
        <taxon>Pseudomonadati</taxon>
        <taxon>Pseudomonadota</taxon>
        <taxon>Gammaproteobacteria</taxon>
        <taxon>Vibrionales</taxon>
        <taxon>Vibrionaceae</taxon>
        <taxon>Vibrio</taxon>
    </lineage>
</organism>
<evidence type="ECO:0000256" key="3">
    <source>
        <dbReference type="ARBA" id="ARBA00022795"/>
    </source>
</evidence>
<evidence type="ECO:0000256" key="5">
    <source>
        <dbReference type="ARBA" id="ARBA00093797"/>
    </source>
</evidence>
<evidence type="ECO:0000313" key="7">
    <source>
        <dbReference type="Proteomes" id="UP000838748"/>
    </source>
</evidence>
<comment type="subcellular location">
    <subcellularLocation>
        <location evidence="1">Cytoplasm</location>
        <location evidence="1">Cytosol</location>
    </subcellularLocation>
</comment>
<name>A0ABM9A3K2_9VIBR</name>
<evidence type="ECO:0000256" key="1">
    <source>
        <dbReference type="ARBA" id="ARBA00004514"/>
    </source>
</evidence>
<keyword evidence="3" id="KW-1005">Bacterial flagellum biogenesis</keyword>
<keyword evidence="2" id="KW-0963">Cytoplasm</keyword>
<dbReference type="RefSeq" id="WP_237361209.1">
    <property type="nucleotide sequence ID" value="NZ_CAKLDM010000002.1"/>
</dbReference>
<keyword evidence="7" id="KW-1185">Reference proteome</keyword>
<evidence type="ECO:0000256" key="4">
    <source>
        <dbReference type="ARBA" id="ARBA00023186"/>
    </source>
</evidence>
<dbReference type="EMBL" id="CAKLDM010000002">
    <property type="protein sequence ID" value="CAH0539086.1"/>
    <property type="molecule type" value="Genomic_DNA"/>
</dbReference>
<sequence length="101" mass="11730">MKPELEQICDINKKIRLCITKNEINTEELAEFVDIREQILHTVITGIKADPNCVDKQEWQSVILETQLVVELMQSKTAELGQALKKYRHGSKSVQQYKKFL</sequence>